<feature type="region of interest" description="Disordered" evidence="2">
    <location>
        <begin position="314"/>
        <end position="361"/>
    </location>
</feature>
<keyword evidence="4" id="KW-1185">Reference proteome</keyword>
<feature type="compositionally biased region" description="Polar residues" evidence="2">
    <location>
        <begin position="84"/>
        <end position="93"/>
    </location>
</feature>
<accession>A0AA39GPT3</accession>
<dbReference type="SUPFAM" id="SSF48403">
    <property type="entry name" value="Ankyrin repeat"/>
    <property type="match status" value="2"/>
</dbReference>
<evidence type="ECO:0000256" key="2">
    <source>
        <dbReference type="SAM" id="MobiDB-lite"/>
    </source>
</evidence>
<feature type="repeat" description="ANK" evidence="1">
    <location>
        <begin position="613"/>
        <end position="645"/>
    </location>
</feature>
<evidence type="ECO:0000256" key="1">
    <source>
        <dbReference type="PROSITE-ProRule" id="PRU00023"/>
    </source>
</evidence>
<name>A0AA39GPT3_SARSR</name>
<feature type="repeat" description="ANK" evidence="1">
    <location>
        <begin position="705"/>
        <end position="737"/>
    </location>
</feature>
<dbReference type="Pfam" id="PF13637">
    <property type="entry name" value="Ank_4"/>
    <property type="match status" value="1"/>
</dbReference>
<proteinExistence type="predicted"/>
<dbReference type="Pfam" id="PF12796">
    <property type="entry name" value="Ank_2"/>
    <property type="match status" value="4"/>
</dbReference>
<comment type="caution">
    <text evidence="3">The sequence shown here is derived from an EMBL/GenBank/DDBJ whole genome shotgun (WGS) entry which is preliminary data.</text>
</comment>
<feature type="repeat" description="ANK" evidence="1">
    <location>
        <begin position="798"/>
        <end position="830"/>
    </location>
</feature>
<dbReference type="InterPro" id="IPR036770">
    <property type="entry name" value="Ankyrin_rpt-contain_sf"/>
</dbReference>
<dbReference type="PANTHER" id="PTHR46224:SF64">
    <property type="entry name" value="IQ MOTIF AND ANKYRIN REPEAT DOMAIN-CONTAINING PROTEIN 1"/>
    <property type="match status" value="1"/>
</dbReference>
<dbReference type="AlphaFoldDB" id="A0AA39GPT3"/>
<feature type="compositionally biased region" description="Basic and acidic residues" evidence="2">
    <location>
        <begin position="341"/>
        <end position="350"/>
    </location>
</feature>
<dbReference type="EMBL" id="JAPDFR010000001">
    <property type="protein sequence ID" value="KAK0390538.1"/>
    <property type="molecule type" value="Genomic_DNA"/>
</dbReference>
<dbReference type="InterPro" id="IPR002110">
    <property type="entry name" value="Ankyrin_rpt"/>
</dbReference>
<keyword evidence="1" id="KW-0040">ANK repeat</keyword>
<evidence type="ECO:0000313" key="4">
    <source>
        <dbReference type="Proteomes" id="UP001175261"/>
    </source>
</evidence>
<dbReference type="PROSITE" id="PS50088">
    <property type="entry name" value="ANK_REPEAT"/>
    <property type="match status" value="5"/>
</dbReference>
<organism evidence="3 4">
    <name type="scientific">Sarocladium strictum</name>
    <name type="common">Black bundle disease fungus</name>
    <name type="synonym">Acremonium strictum</name>
    <dbReference type="NCBI Taxonomy" id="5046"/>
    <lineage>
        <taxon>Eukaryota</taxon>
        <taxon>Fungi</taxon>
        <taxon>Dikarya</taxon>
        <taxon>Ascomycota</taxon>
        <taxon>Pezizomycotina</taxon>
        <taxon>Sordariomycetes</taxon>
        <taxon>Hypocreomycetidae</taxon>
        <taxon>Hypocreales</taxon>
        <taxon>Sarocladiaceae</taxon>
        <taxon>Sarocladium</taxon>
    </lineage>
</organism>
<protein>
    <submittedName>
        <fullName evidence="3">Uncharacterized protein</fullName>
    </submittedName>
</protein>
<feature type="repeat" description="ANK" evidence="1">
    <location>
        <begin position="579"/>
        <end position="612"/>
    </location>
</feature>
<dbReference type="PROSITE" id="PS50297">
    <property type="entry name" value="ANK_REP_REGION"/>
    <property type="match status" value="4"/>
</dbReference>
<reference evidence="3" key="1">
    <citation type="submission" date="2022-10" db="EMBL/GenBank/DDBJ databases">
        <title>Determination and structural analysis of whole genome sequence of Sarocladium strictum F4-1.</title>
        <authorList>
            <person name="Hu L."/>
            <person name="Jiang Y."/>
        </authorList>
    </citation>
    <scope>NUCLEOTIDE SEQUENCE</scope>
    <source>
        <strain evidence="3">F4-1</strain>
    </source>
</reference>
<evidence type="ECO:0000313" key="3">
    <source>
        <dbReference type="EMBL" id="KAK0390538.1"/>
    </source>
</evidence>
<dbReference type="Gene3D" id="1.25.40.20">
    <property type="entry name" value="Ankyrin repeat-containing domain"/>
    <property type="match status" value="4"/>
</dbReference>
<gene>
    <name evidence="3" type="ORF">NLU13_0042</name>
</gene>
<feature type="compositionally biased region" description="Polar residues" evidence="2">
    <location>
        <begin position="351"/>
        <end position="360"/>
    </location>
</feature>
<dbReference type="Proteomes" id="UP001175261">
    <property type="component" value="Unassembled WGS sequence"/>
</dbReference>
<sequence>MSTTGRTNTRSTGSAQDFSFFEALSFEPQKGPFTLTAATELAHSLPPRSTAHTHLAPPNQAPLPALPPVPADRPQTPQGVHLQKTPTISKKPSTYTMSKSLQKSHAKCVELCHTVTLSGDRISVHMLEYLTTVKTVPQAIDGLAHTFLDTCEVLFALEAGLKECGRSAPSMPEDVLSELDKKFRVTQSDFQMLDSMLLRLLDYERKGSMGKMRKGLGKMFGDHSPEKVSAALEKTKASLKMGALMFQWSLGEEKIQESKGIGFTGLAAALDRLDHGSKGSSKPKEPEPVSRNVPHFHEQALLHSQPTVHAHMPLPPTPGANGAHGWAIDSIHQPPTPVSWTDRHPSKHESNSTGFSNTLGPTHDVLRQYSVTSASSINSNERNLHGQFDRLSVIDDAQSYAGTAESDSALEEVAGVELGSEKAVRAKVDPFSMPRWSARASVGSESGSMKSGLISAIRQKNHKMVEQLLDRGVAPNSGIDLPALREAINILDGESVRLLLLFGADPNEADREGITPLYAAVQRGFLAGAATLLKYGADSNMLNGSDFESPLGAAAIAGRVNFTHLLLIYGGDSNQSLSDGNTLMTACINKKTPKKLVDLLLEYGADPDAKNRMGQTALFKAIEATRVDIMESLIKHGANPNLPGPKHLLWPATMHSTACLQLLLNHGADHKKTPGVMELAASINNIESVKALLKAGVNPNLKKDSVYTPLCSAIRDNRADIIDLLLKNGADPNCPASEYPAFKCITHKRQHFLPTLVAAGADLNSPKGIVEQAVASNNMEALVWLLDQGVDPNVRNAKGHSALTTAIRENRVEMIDLLLNRGADPNKRGEDWPVCMAVKNPAVLRRILSVLAEPRAFKGVMEMAVSANQLESVKLLLDAGVSVEDRNGGVFSPLTTAIREDHRDIVRFLVNEAGADVNAPGEHLPIIKALRRLHGEDTAIIELLLNKGADPNQMYRGWNAVIQAIQNGDLAVLKLVTAKRVDLNVTDDLGRTVVEMASSRGWDEGVAVLMEAGGRQ</sequence>
<dbReference type="SMART" id="SM00248">
    <property type="entry name" value="ANK"/>
    <property type="match status" value="14"/>
</dbReference>
<feature type="region of interest" description="Disordered" evidence="2">
    <location>
        <begin position="73"/>
        <end position="93"/>
    </location>
</feature>
<dbReference type="InterPro" id="IPR051616">
    <property type="entry name" value="Cul2-RING_E3_ligase_SR"/>
</dbReference>
<feature type="repeat" description="ANK" evidence="1">
    <location>
        <begin position="512"/>
        <end position="544"/>
    </location>
</feature>
<dbReference type="PANTHER" id="PTHR46224">
    <property type="entry name" value="ANKYRIN REPEAT FAMILY PROTEIN"/>
    <property type="match status" value="1"/>
</dbReference>